<dbReference type="AlphaFoldDB" id="A0A7X6L6K4"/>
<dbReference type="HAMAP" id="MF_01600">
    <property type="entry name" value="UPF0182"/>
    <property type="match status" value="1"/>
</dbReference>
<evidence type="ECO:0000256" key="3">
    <source>
        <dbReference type="ARBA" id="ARBA00022989"/>
    </source>
</evidence>
<keyword evidence="9" id="KW-1185">Reference proteome</keyword>
<keyword evidence="1 5" id="KW-1003">Cell membrane</keyword>
<dbReference type="InterPro" id="IPR005372">
    <property type="entry name" value="UPF0182"/>
</dbReference>
<evidence type="ECO:0000256" key="4">
    <source>
        <dbReference type="ARBA" id="ARBA00023136"/>
    </source>
</evidence>
<accession>A0A7X6L6K4</accession>
<feature type="transmembrane region" description="Helical" evidence="5">
    <location>
        <begin position="18"/>
        <end position="37"/>
    </location>
</feature>
<keyword evidence="3 5" id="KW-1133">Transmembrane helix</keyword>
<dbReference type="NCBIfam" id="NF009097">
    <property type="entry name" value="PRK12438.1"/>
    <property type="match status" value="1"/>
</dbReference>
<feature type="transmembrane region" description="Helical" evidence="5">
    <location>
        <begin position="171"/>
        <end position="193"/>
    </location>
</feature>
<dbReference type="GO" id="GO:0005576">
    <property type="term" value="C:extracellular region"/>
    <property type="evidence" value="ECO:0007669"/>
    <property type="project" value="TreeGrafter"/>
</dbReference>
<comment type="similarity">
    <text evidence="5">Belongs to the UPF0182 family.</text>
</comment>
<feature type="region of interest" description="Disordered" evidence="7">
    <location>
        <begin position="894"/>
        <end position="937"/>
    </location>
</feature>
<comment type="caution">
    <text evidence="8">The sequence shown here is derived from an EMBL/GenBank/DDBJ whole genome shotgun (WGS) entry which is preliminary data.</text>
</comment>
<dbReference type="NCBIfam" id="NF000825">
    <property type="entry name" value="PRK00068.1"/>
    <property type="match status" value="1"/>
</dbReference>
<evidence type="ECO:0000256" key="2">
    <source>
        <dbReference type="ARBA" id="ARBA00022692"/>
    </source>
</evidence>
<keyword evidence="2 5" id="KW-0812">Transmembrane</keyword>
<sequence>MSARDGPSLRRWHRSTRVLVIAATVFVVSLLIVPRLIRGYVSWLWFGEVGFRGVWLTVLLTRLSLFFVVALLIGGVLFVAMWLAFRFRPLFLLESGEEDSLRPFRAMVIRRPRRFGLGVAVTVGLICGLAAQSSWMTVQLFVHGGSFGVSDPQFGHDVGFFVFELPFYRFVVNWLFVAVLLAFVAGLATHYLLGGLRLSGKAGGLTHAARVQLAVLAGSFIVLKAVAYWLDRYSLLSSSSKEPTFAGPGYTDINAVLPARLILFAIALICAAAVFAAIVVRDLRIPAMAAALLLLSSILVGAVWPLAVEQFSVRPNAADMERVYIERNIAATRQAYGIGGDRVEYQPYSGVGTKPPSEVPSDVTTLADVRLLDPNVLSRTFTQQQQLKNFYSFPPHLDLDRYRIGGQLRDYVVAARELTPSALSGNQRHWVNRHTVYTHGNGFVAAPANRVNAAVREAAGDAASSNSGYPIYAVGDIASQAAGHQVIRVDQPRVYFGEVIAHASPDYAIVGGGTQPREYDTDTTTYTYTGAGGVPIGNWLDRLAFAATYTERNIVFSKAIGPGSKIIFNRDPRHRVELVAPWLTTDNNPYPAVVDGRIVWIVDAYTSIDGYPYAKRSSLEALEPGDDTDRGSPRQVSYVRNSIKATVDAYDGTVRLYQIDRQDPVLAAWMKVFPGTVEPEESITPQLRAHFRYPEDLFTIQREMLAKYHVDEPREFFTTNAFWSVPSDPTVETNPHQPPFYVLLGGRGGAEPSFRLASAMVGYNREFLSAYVSARSDPENYGKITVLQLPTDTLTQGPQQIQNSMISDTRVASERTLLERSNRIQYGNLLTLPIADGGVLYAEPLFTERISTAPNASTFPQLARVLVSYREPGTGGVLVGYAPTLAEALDQVFGPGTGRLATPPGGGPGAPLPPGQQPVAPPSGQPQAQGPPPVDQAKIADLNRQIDEIRAALERLQKQLSELDRNGR</sequence>
<dbReference type="PANTHER" id="PTHR39344:SF1">
    <property type="entry name" value="UPF0182 PROTEIN SLL1060"/>
    <property type="match status" value="1"/>
</dbReference>
<dbReference type="RefSeq" id="WP_062969286.1">
    <property type="nucleotide sequence ID" value="NZ_JAAXOS010000010.1"/>
</dbReference>
<feature type="transmembrane region" description="Helical" evidence="5">
    <location>
        <begin position="115"/>
        <end position="135"/>
    </location>
</feature>
<name>A0A7X6L6K4_9NOCA</name>
<proteinExistence type="inferred from homology"/>
<keyword evidence="6" id="KW-0175">Coiled coil</keyword>
<protein>
    <recommendedName>
        <fullName evidence="5">UPF0182 protein HGB38_21010</fullName>
    </recommendedName>
</protein>
<feature type="transmembrane region" description="Helical" evidence="5">
    <location>
        <begin position="213"/>
        <end position="230"/>
    </location>
</feature>
<dbReference type="EMBL" id="JAAXOS010000010">
    <property type="protein sequence ID" value="NKY28677.1"/>
    <property type="molecule type" value="Genomic_DNA"/>
</dbReference>
<feature type="compositionally biased region" description="Pro residues" evidence="7">
    <location>
        <begin position="910"/>
        <end position="934"/>
    </location>
</feature>
<comment type="subcellular location">
    <subcellularLocation>
        <location evidence="5">Cell membrane</location>
        <topology evidence="5">Multi-pass membrane protein</topology>
    </subcellularLocation>
</comment>
<evidence type="ECO:0000256" key="1">
    <source>
        <dbReference type="ARBA" id="ARBA00022475"/>
    </source>
</evidence>
<gene>
    <name evidence="8" type="ORF">HGB38_21010</name>
</gene>
<dbReference type="Pfam" id="PF03699">
    <property type="entry name" value="UPF0182"/>
    <property type="match status" value="1"/>
</dbReference>
<evidence type="ECO:0000256" key="7">
    <source>
        <dbReference type="SAM" id="MobiDB-lite"/>
    </source>
</evidence>
<evidence type="ECO:0000313" key="9">
    <source>
        <dbReference type="Proteomes" id="UP000540698"/>
    </source>
</evidence>
<feature type="coiled-coil region" evidence="6">
    <location>
        <begin position="939"/>
        <end position="966"/>
    </location>
</feature>
<organism evidence="8 9">
    <name type="scientific">Nocardia gamkensis</name>
    <dbReference type="NCBI Taxonomy" id="352869"/>
    <lineage>
        <taxon>Bacteria</taxon>
        <taxon>Bacillati</taxon>
        <taxon>Actinomycetota</taxon>
        <taxon>Actinomycetes</taxon>
        <taxon>Mycobacteriales</taxon>
        <taxon>Nocardiaceae</taxon>
        <taxon>Nocardia</taxon>
    </lineage>
</organism>
<evidence type="ECO:0000256" key="6">
    <source>
        <dbReference type="SAM" id="Coils"/>
    </source>
</evidence>
<feature type="transmembrane region" description="Helical" evidence="5">
    <location>
        <begin position="287"/>
        <end position="307"/>
    </location>
</feature>
<feature type="transmembrane region" description="Helical" evidence="5">
    <location>
        <begin position="63"/>
        <end position="85"/>
    </location>
</feature>
<evidence type="ECO:0000256" key="5">
    <source>
        <dbReference type="HAMAP-Rule" id="MF_01600"/>
    </source>
</evidence>
<keyword evidence="4 5" id="KW-0472">Membrane</keyword>
<dbReference type="Proteomes" id="UP000540698">
    <property type="component" value="Unassembled WGS sequence"/>
</dbReference>
<reference evidence="8 9" key="1">
    <citation type="submission" date="2020-04" db="EMBL/GenBank/DDBJ databases">
        <title>MicrobeNet Type strains.</title>
        <authorList>
            <person name="Nicholson A.C."/>
        </authorList>
    </citation>
    <scope>NUCLEOTIDE SEQUENCE [LARGE SCALE GENOMIC DNA]</scope>
    <source>
        <strain evidence="8 9">DSM 44956</strain>
    </source>
</reference>
<feature type="transmembrane region" description="Helical" evidence="5">
    <location>
        <begin position="261"/>
        <end position="280"/>
    </location>
</feature>
<dbReference type="GO" id="GO:0005886">
    <property type="term" value="C:plasma membrane"/>
    <property type="evidence" value="ECO:0007669"/>
    <property type="project" value="UniProtKB-SubCell"/>
</dbReference>
<evidence type="ECO:0000313" key="8">
    <source>
        <dbReference type="EMBL" id="NKY28677.1"/>
    </source>
</evidence>
<dbReference type="PANTHER" id="PTHR39344">
    <property type="entry name" value="UPF0182 PROTEIN SLL1060"/>
    <property type="match status" value="1"/>
</dbReference>